<keyword evidence="4" id="KW-0874">Quinone</keyword>
<dbReference type="GO" id="GO:0070224">
    <property type="term" value="F:sulfide:quinone oxidoreductase activity"/>
    <property type="evidence" value="ECO:0007669"/>
    <property type="project" value="UniProtKB-EC"/>
</dbReference>
<dbReference type="InterPro" id="IPR036188">
    <property type="entry name" value="FAD/NAD-bd_sf"/>
</dbReference>
<comment type="similarity">
    <text evidence="11">Belongs to the SQRD family.</text>
</comment>
<dbReference type="PANTHER" id="PTHR43755:SF1">
    <property type="entry name" value="FAD-DEPENDENT PYRIDINE NUCLEOTIDE-DISULPHIDE OXIDOREDUCTASE"/>
    <property type="match status" value="1"/>
</dbReference>
<comment type="cofactor">
    <cofactor evidence="1">
        <name>FAD</name>
        <dbReference type="ChEBI" id="CHEBI:57692"/>
    </cofactor>
</comment>
<evidence type="ECO:0000256" key="1">
    <source>
        <dbReference type="ARBA" id="ARBA00001974"/>
    </source>
</evidence>
<dbReference type="GO" id="GO:0016020">
    <property type="term" value="C:membrane"/>
    <property type="evidence" value="ECO:0007669"/>
    <property type="project" value="UniProtKB-SubCell"/>
</dbReference>
<evidence type="ECO:0000259" key="15">
    <source>
        <dbReference type="Pfam" id="PF07992"/>
    </source>
</evidence>
<keyword evidence="17" id="KW-1185">Reference proteome</keyword>
<gene>
    <name evidence="16" type="ORF">SAMN06265353_1344</name>
</gene>
<organism evidence="16 17">
    <name type="scientific">Hydrogenobacter hydrogenophilus</name>
    <dbReference type="NCBI Taxonomy" id="35835"/>
    <lineage>
        <taxon>Bacteria</taxon>
        <taxon>Pseudomonadati</taxon>
        <taxon>Aquificota</taxon>
        <taxon>Aquificia</taxon>
        <taxon>Aquificales</taxon>
        <taxon>Aquificaceae</taxon>
        <taxon>Hydrogenobacter</taxon>
    </lineage>
</organism>
<dbReference type="InterPro" id="IPR023753">
    <property type="entry name" value="FAD/NAD-binding_dom"/>
</dbReference>
<comment type="subcellular location">
    <subcellularLocation>
        <location evidence="2">Membrane</location>
        <topology evidence="2">Peripheral membrane protein</topology>
    </subcellularLocation>
</comment>
<dbReference type="InterPro" id="IPR052541">
    <property type="entry name" value="SQRD"/>
</dbReference>
<keyword evidence="5" id="KW-0547">Nucleotide-binding</keyword>
<accession>A0A285P0T7</accession>
<dbReference type="GO" id="GO:0000166">
    <property type="term" value="F:nucleotide binding"/>
    <property type="evidence" value="ECO:0007669"/>
    <property type="project" value="UniProtKB-KW"/>
</dbReference>
<dbReference type="AlphaFoldDB" id="A0A285P0T7"/>
<dbReference type="FunFam" id="3.50.50.100:FF:000017">
    <property type="entry name" value="Sulfide-quinone reductase"/>
    <property type="match status" value="1"/>
</dbReference>
<comment type="catalytic activity">
    <reaction evidence="9">
        <text>n a quinone + n hydrogen sulfide + n H(+) = polysulfur(n-2) + n a quinol</text>
        <dbReference type="Rhea" id="RHEA:30239"/>
        <dbReference type="Rhea" id="RHEA-COMP:19475"/>
        <dbReference type="ChEBI" id="CHEBI:15378"/>
        <dbReference type="ChEBI" id="CHEBI:17909"/>
        <dbReference type="ChEBI" id="CHEBI:24646"/>
        <dbReference type="ChEBI" id="CHEBI:29919"/>
        <dbReference type="ChEBI" id="CHEBI:132124"/>
        <dbReference type="EC" id="1.8.5.4"/>
    </reaction>
</comment>
<proteinExistence type="inferred from homology"/>
<keyword evidence="8" id="KW-0472">Membrane</keyword>
<dbReference type="EMBL" id="OBEN01000008">
    <property type="protein sequence ID" value="SNZ15340.1"/>
    <property type="molecule type" value="Genomic_DNA"/>
</dbReference>
<keyword evidence="7" id="KW-0560">Oxidoreductase</keyword>
<evidence type="ECO:0000256" key="7">
    <source>
        <dbReference type="ARBA" id="ARBA00023002"/>
    </source>
</evidence>
<evidence type="ECO:0000256" key="8">
    <source>
        <dbReference type="ARBA" id="ARBA00023136"/>
    </source>
</evidence>
<dbReference type="RefSeq" id="WP_096602674.1">
    <property type="nucleotide sequence ID" value="NZ_OBEN01000008.1"/>
</dbReference>
<comment type="function">
    <text evidence="10">Catalyzes the oxidation of hydrogen sulfide, with the help of a quinone. Consecutive reaction cycles lead to the accumulation of a polysulfide product on the active site Cys residues; these products are released when they exceed a critical length, typically as cyclooctasulfur.</text>
</comment>
<feature type="domain" description="FAD/NAD(P)-binding" evidence="15">
    <location>
        <begin position="4"/>
        <end position="249"/>
    </location>
</feature>
<evidence type="ECO:0000256" key="14">
    <source>
        <dbReference type="ARBA" id="ARBA00081101"/>
    </source>
</evidence>
<dbReference type="OrthoDB" id="9805710at2"/>
<evidence type="ECO:0000256" key="4">
    <source>
        <dbReference type="ARBA" id="ARBA00022719"/>
    </source>
</evidence>
<evidence type="ECO:0000313" key="16">
    <source>
        <dbReference type="EMBL" id="SNZ15340.1"/>
    </source>
</evidence>
<evidence type="ECO:0000256" key="11">
    <source>
        <dbReference type="ARBA" id="ARBA00060891"/>
    </source>
</evidence>
<dbReference type="Gene3D" id="3.50.50.100">
    <property type="match status" value="1"/>
</dbReference>
<evidence type="ECO:0000256" key="12">
    <source>
        <dbReference type="ARBA" id="ARBA00066453"/>
    </source>
</evidence>
<evidence type="ECO:0000256" key="9">
    <source>
        <dbReference type="ARBA" id="ARBA00050821"/>
    </source>
</evidence>
<dbReference type="Proteomes" id="UP000218627">
    <property type="component" value="Unassembled WGS sequence"/>
</dbReference>
<evidence type="ECO:0000256" key="2">
    <source>
        <dbReference type="ARBA" id="ARBA00004170"/>
    </source>
</evidence>
<evidence type="ECO:0000256" key="10">
    <source>
        <dbReference type="ARBA" id="ARBA00054727"/>
    </source>
</evidence>
<dbReference type="SUPFAM" id="SSF51905">
    <property type="entry name" value="FAD/NAD(P)-binding domain"/>
    <property type="match status" value="2"/>
</dbReference>
<sequence length="430" mass="47275">MSKHVVVLGGGIGGIATAYNLRKLDKNLRITVVSGRPYFGFTPAYPHLALGWRKFEDITVPLANILPKHGIEFINENGESIDPDANKLKTTGGKEIHYDYLVIATGPKLVFGAEGQEQYSTSVCTAEHAMELNKKLEDFYKNPGPVVVGAIPGVSCFGPAYEFAFMLHYELKKRGLRHKVPITYITSEPYVGHMGLGGVGPSRRLMEDTMAERSISYVANVKITKVEPDKVIYEDLEGKTYEVPCKLSMIMPRFMGPEVVASAGDKVANPVNKMVIVNRCFQNPTYKNIFGVGVVTAIPPVEQTPIPTGVPKTGMMIEQMALAVAHNIVSDIRNSADRYAPELSAICIADMGSDAMGFYASPVIPPRSVVKYKKALWMHWIKSAFEKYFMWKVKTGDVAPFFEEKMLSLIFGTHPIHVCKDCAGSPGSAC</sequence>
<evidence type="ECO:0000256" key="5">
    <source>
        <dbReference type="ARBA" id="ARBA00022741"/>
    </source>
</evidence>
<evidence type="ECO:0000256" key="13">
    <source>
        <dbReference type="ARBA" id="ARBA00071264"/>
    </source>
</evidence>
<dbReference type="EC" id="1.8.5.4" evidence="12"/>
<dbReference type="GO" id="GO:0048038">
    <property type="term" value="F:quinone binding"/>
    <property type="evidence" value="ECO:0007669"/>
    <property type="project" value="UniProtKB-KW"/>
</dbReference>
<keyword evidence="3" id="KW-0285">Flavoprotein</keyword>
<protein>
    <recommendedName>
        <fullName evidence="13">Sulfide-quinone reductase</fullName>
        <ecNumber evidence="12">1.8.5.4</ecNumber>
    </recommendedName>
    <alternativeName>
        <fullName evidence="14">Sulfide:quinone oxidoreductase</fullName>
    </alternativeName>
</protein>
<evidence type="ECO:0000256" key="3">
    <source>
        <dbReference type="ARBA" id="ARBA00022630"/>
    </source>
</evidence>
<keyword evidence="6" id="KW-0274">FAD</keyword>
<evidence type="ECO:0000313" key="17">
    <source>
        <dbReference type="Proteomes" id="UP000218627"/>
    </source>
</evidence>
<name>A0A285P0T7_9AQUI</name>
<evidence type="ECO:0000256" key="6">
    <source>
        <dbReference type="ARBA" id="ARBA00022827"/>
    </source>
</evidence>
<dbReference type="Pfam" id="PF07992">
    <property type="entry name" value="Pyr_redox_2"/>
    <property type="match status" value="1"/>
</dbReference>
<dbReference type="PANTHER" id="PTHR43755">
    <property type="match status" value="1"/>
</dbReference>
<reference evidence="17" key="1">
    <citation type="submission" date="2017-09" db="EMBL/GenBank/DDBJ databases">
        <authorList>
            <person name="Varghese N."/>
            <person name="Submissions S."/>
        </authorList>
    </citation>
    <scope>NUCLEOTIDE SEQUENCE [LARGE SCALE GENOMIC DNA]</scope>
    <source>
        <strain evidence="17">DSM 2913</strain>
    </source>
</reference>